<dbReference type="SUPFAM" id="SSF54427">
    <property type="entry name" value="NTF2-like"/>
    <property type="match status" value="1"/>
</dbReference>
<dbReference type="PANTHER" id="PTHR30173">
    <property type="entry name" value="SIGMA 19 FACTOR"/>
    <property type="match status" value="1"/>
</dbReference>
<dbReference type="NCBIfam" id="TIGR02937">
    <property type="entry name" value="sigma70-ECF"/>
    <property type="match status" value="1"/>
</dbReference>
<keyword evidence="5" id="KW-1185">Reference proteome</keyword>
<dbReference type="Gene3D" id="1.10.1740.10">
    <property type="match status" value="1"/>
</dbReference>
<evidence type="ECO:0000256" key="1">
    <source>
        <dbReference type="ARBA" id="ARBA00011344"/>
    </source>
</evidence>
<dbReference type="Gene3D" id="1.10.10.10">
    <property type="entry name" value="Winged helix-like DNA-binding domain superfamily/Winged helix DNA-binding domain"/>
    <property type="match status" value="1"/>
</dbReference>
<feature type="domain" description="RNA polymerase sigma factor 70 region 4 type 2" evidence="3">
    <location>
        <begin position="106"/>
        <end position="157"/>
    </location>
</feature>
<feature type="domain" description="RNA polymerase sigma-70 region 2" evidence="2">
    <location>
        <begin position="7"/>
        <end position="71"/>
    </location>
</feature>
<evidence type="ECO:0000313" key="4">
    <source>
        <dbReference type="EMBL" id="MCE5172705.1"/>
    </source>
</evidence>
<comment type="caution">
    <text evidence="4">The sequence shown here is derived from an EMBL/GenBank/DDBJ whole genome shotgun (WGS) entry which is preliminary data.</text>
</comment>
<dbReference type="SUPFAM" id="SSF88946">
    <property type="entry name" value="Sigma2 domain of RNA polymerase sigma factors"/>
    <property type="match status" value="1"/>
</dbReference>
<dbReference type="Proteomes" id="UP001199916">
    <property type="component" value="Unassembled WGS sequence"/>
</dbReference>
<reference evidence="4 5" key="1">
    <citation type="submission" date="2021-11" db="EMBL/GenBank/DDBJ databases">
        <title>Draft genome sequence of Paenibacillus profundus YoMME, a new Gram-positive bacteria with exoelectrogenic properties.</title>
        <authorList>
            <person name="Hubenova Y."/>
            <person name="Hubenova E."/>
            <person name="Manasiev Y."/>
            <person name="Peykov S."/>
            <person name="Mitov M."/>
        </authorList>
    </citation>
    <scope>NUCLEOTIDE SEQUENCE [LARGE SCALE GENOMIC DNA]</scope>
    <source>
        <strain evidence="4 5">YoMME</strain>
    </source>
</reference>
<dbReference type="InterPro" id="IPR013249">
    <property type="entry name" value="RNA_pol_sigma70_r4_t2"/>
</dbReference>
<gene>
    <name evidence="4" type="ORF">LQV63_25890</name>
</gene>
<name>A0ABS8YQ04_9BACL</name>
<dbReference type="RefSeq" id="WP_233698785.1">
    <property type="nucleotide sequence ID" value="NZ_JAJNBZ010000033.1"/>
</dbReference>
<dbReference type="InterPro" id="IPR014303">
    <property type="entry name" value="RNA_pol_sigma-70_ECF"/>
</dbReference>
<dbReference type="Pfam" id="PF04542">
    <property type="entry name" value="Sigma70_r2"/>
    <property type="match status" value="1"/>
</dbReference>
<dbReference type="Pfam" id="PF08281">
    <property type="entry name" value="Sigma70_r4_2"/>
    <property type="match status" value="1"/>
</dbReference>
<comment type="subunit">
    <text evidence="1">Interacts transiently with the RNA polymerase catalytic core formed by RpoA, RpoB, RpoC and RpoZ (2 alpha, 1 beta, 1 beta' and 1 omega subunit) to form the RNA polymerase holoenzyme that can initiate transcription.</text>
</comment>
<evidence type="ECO:0000259" key="3">
    <source>
        <dbReference type="Pfam" id="PF08281"/>
    </source>
</evidence>
<dbReference type="EMBL" id="JAJNBZ010000033">
    <property type="protein sequence ID" value="MCE5172705.1"/>
    <property type="molecule type" value="Genomic_DNA"/>
</dbReference>
<dbReference type="InterPro" id="IPR007627">
    <property type="entry name" value="RNA_pol_sigma70_r2"/>
</dbReference>
<evidence type="ECO:0000313" key="5">
    <source>
        <dbReference type="Proteomes" id="UP001199916"/>
    </source>
</evidence>
<proteinExistence type="predicted"/>
<accession>A0ABS8YQ04</accession>
<dbReference type="InterPro" id="IPR013325">
    <property type="entry name" value="RNA_pol_sigma_r2"/>
</dbReference>
<dbReference type="Gene3D" id="3.10.450.50">
    <property type="match status" value="1"/>
</dbReference>
<sequence length="296" mass="33541">MEWETVYENNLTMLTAIAYRMLGSLADAEDIVQDLFIEVQQLDMVHVRNMKAYLTKAVTNRCISFMTSARKRREVYVGPWLPEPLINLTEQDPMELAVKDESISYAVLVLLEQLNAVERAVFILRETLAYSYSEIARILDKSEENCRKIYSRVNKKLRQELPAASPHTEKEEALVQAFILASKTGNFDDVIRMVADDALLIMDGGGKVRCALRPIIGRQRIMALLNGIVPRGYFEGEILPVEVNGQRGMVLVRNGSPVLAICFGWGAKPGEQKRLVRIFFISNPNKLERIQPLKAL</sequence>
<protein>
    <submittedName>
        <fullName evidence="4">RNA polymerase sigma-70 factor</fullName>
    </submittedName>
</protein>
<dbReference type="NCBIfam" id="NF007214">
    <property type="entry name" value="PRK09636.1"/>
    <property type="match status" value="1"/>
</dbReference>
<dbReference type="InterPro" id="IPR032710">
    <property type="entry name" value="NTF2-like_dom_sf"/>
</dbReference>
<dbReference type="InterPro" id="IPR013324">
    <property type="entry name" value="RNA_pol_sigma_r3/r4-like"/>
</dbReference>
<dbReference type="SUPFAM" id="SSF88659">
    <property type="entry name" value="Sigma3 and sigma4 domains of RNA polymerase sigma factors"/>
    <property type="match status" value="1"/>
</dbReference>
<dbReference type="PANTHER" id="PTHR30173:SF36">
    <property type="entry name" value="ECF RNA POLYMERASE SIGMA FACTOR SIGJ"/>
    <property type="match status" value="1"/>
</dbReference>
<evidence type="ECO:0000259" key="2">
    <source>
        <dbReference type="Pfam" id="PF04542"/>
    </source>
</evidence>
<dbReference type="InterPro" id="IPR014284">
    <property type="entry name" value="RNA_pol_sigma-70_dom"/>
</dbReference>
<organism evidence="4 5">
    <name type="scientific">Paenibacillus profundus</name>
    <dbReference type="NCBI Taxonomy" id="1173085"/>
    <lineage>
        <taxon>Bacteria</taxon>
        <taxon>Bacillati</taxon>
        <taxon>Bacillota</taxon>
        <taxon>Bacilli</taxon>
        <taxon>Bacillales</taxon>
        <taxon>Paenibacillaceae</taxon>
        <taxon>Paenibacillus</taxon>
    </lineage>
</organism>
<dbReference type="InterPro" id="IPR036388">
    <property type="entry name" value="WH-like_DNA-bd_sf"/>
</dbReference>
<dbReference type="NCBIfam" id="TIGR02957">
    <property type="entry name" value="SigX4"/>
    <property type="match status" value="1"/>
</dbReference>
<dbReference type="InterPro" id="IPR052704">
    <property type="entry name" value="ECF_Sigma-70_Domain"/>
</dbReference>